<dbReference type="InterPro" id="IPR036458">
    <property type="entry name" value="Na:dicarbo_symporter_sf"/>
</dbReference>
<dbReference type="Proteomes" id="UP000193944">
    <property type="component" value="Unassembled WGS sequence"/>
</dbReference>
<keyword evidence="8" id="KW-1185">Reference proteome</keyword>
<comment type="caution">
    <text evidence="7">The sequence shown here is derived from an EMBL/GenBank/DDBJ whole genome shotgun (WGS) entry which is preliminary data.</text>
</comment>
<evidence type="ECO:0000256" key="6">
    <source>
        <dbReference type="RuleBase" id="RU361216"/>
    </source>
</evidence>
<dbReference type="GO" id="GO:0015293">
    <property type="term" value="F:symporter activity"/>
    <property type="evidence" value="ECO:0007669"/>
    <property type="project" value="UniProtKB-UniRule"/>
</dbReference>
<dbReference type="AlphaFoldDB" id="A0A1Y1WY44"/>
<proteinExistence type="inferred from homology"/>
<keyword evidence="3 6" id="KW-0812">Transmembrane</keyword>
<evidence type="ECO:0000256" key="5">
    <source>
        <dbReference type="ARBA" id="ARBA00023136"/>
    </source>
</evidence>
<comment type="similarity">
    <text evidence="6">Belongs to the dicarboxylate/amino acid:cation symporter (DAACS) (TC 2.A.23) family.</text>
</comment>
<dbReference type="PANTHER" id="PTHR42865:SF8">
    <property type="entry name" value="SERINE_THREONINE TRANSPORTER SSTT"/>
    <property type="match status" value="1"/>
</dbReference>
<feature type="transmembrane region" description="Helical" evidence="6">
    <location>
        <begin position="324"/>
        <end position="349"/>
    </location>
</feature>
<evidence type="ECO:0000256" key="4">
    <source>
        <dbReference type="ARBA" id="ARBA00022989"/>
    </source>
</evidence>
<feature type="transmembrane region" description="Helical" evidence="6">
    <location>
        <begin position="285"/>
        <end position="312"/>
    </location>
</feature>
<evidence type="ECO:0000313" key="7">
    <source>
        <dbReference type="EMBL" id="ORX78372.1"/>
    </source>
</evidence>
<evidence type="ECO:0000256" key="2">
    <source>
        <dbReference type="ARBA" id="ARBA00022448"/>
    </source>
</evidence>
<dbReference type="SUPFAM" id="SSF118215">
    <property type="entry name" value="Proton glutamate symport protein"/>
    <property type="match status" value="1"/>
</dbReference>
<dbReference type="PANTHER" id="PTHR42865">
    <property type="entry name" value="PROTON/GLUTAMATE-ASPARTATE SYMPORTER"/>
    <property type="match status" value="1"/>
</dbReference>
<keyword evidence="2 6" id="KW-0813">Transport</keyword>
<dbReference type="InterPro" id="IPR001991">
    <property type="entry name" value="Na-dicarboxylate_symporter"/>
</dbReference>
<organism evidence="7 8">
    <name type="scientific">Anaeromyces robustus</name>
    <dbReference type="NCBI Taxonomy" id="1754192"/>
    <lineage>
        <taxon>Eukaryota</taxon>
        <taxon>Fungi</taxon>
        <taxon>Fungi incertae sedis</taxon>
        <taxon>Chytridiomycota</taxon>
        <taxon>Chytridiomycota incertae sedis</taxon>
        <taxon>Neocallimastigomycetes</taxon>
        <taxon>Neocallimastigales</taxon>
        <taxon>Neocallimastigaceae</taxon>
        <taxon>Anaeromyces</taxon>
    </lineage>
</organism>
<evidence type="ECO:0000313" key="8">
    <source>
        <dbReference type="Proteomes" id="UP000193944"/>
    </source>
</evidence>
<dbReference type="OrthoDB" id="5877963at2759"/>
<feature type="transmembrane region" description="Helical" evidence="6">
    <location>
        <begin position="215"/>
        <end position="239"/>
    </location>
</feature>
<feature type="transmembrane region" description="Helical" evidence="6">
    <location>
        <begin position="184"/>
        <end position="209"/>
    </location>
</feature>
<evidence type="ECO:0000256" key="1">
    <source>
        <dbReference type="ARBA" id="ARBA00004141"/>
    </source>
</evidence>
<dbReference type="Gene3D" id="1.10.3860.10">
    <property type="entry name" value="Sodium:dicarboxylate symporter"/>
    <property type="match status" value="1"/>
</dbReference>
<feature type="transmembrane region" description="Helical" evidence="6">
    <location>
        <begin position="79"/>
        <end position="102"/>
    </location>
</feature>
<evidence type="ECO:0000256" key="3">
    <source>
        <dbReference type="ARBA" id="ARBA00022692"/>
    </source>
</evidence>
<keyword evidence="6" id="KW-0769">Symport</keyword>
<reference evidence="7 8" key="1">
    <citation type="submission" date="2016-08" db="EMBL/GenBank/DDBJ databases">
        <title>A Parts List for Fungal Cellulosomes Revealed by Comparative Genomics.</title>
        <authorList>
            <consortium name="DOE Joint Genome Institute"/>
            <person name="Haitjema C.H."/>
            <person name="Gilmore S.P."/>
            <person name="Henske J.K."/>
            <person name="Solomon K.V."/>
            <person name="De Groot R."/>
            <person name="Kuo A."/>
            <person name="Mondo S.J."/>
            <person name="Salamov A.A."/>
            <person name="Labutti K."/>
            <person name="Zhao Z."/>
            <person name="Chiniquy J."/>
            <person name="Barry K."/>
            <person name="Brewer H.M."/>
            <person name="Purvine S.O."/>
            <person name="Wright A.T."/>
            <person name="Boxma B."/>
            <person name="Van Alen T."/>
            <person name="Hackstein J.H."/>
            <person name="Baker S.E."/>
            <person name="Grigoriev I.V."/>
            <person name="O'Malley M.A."/>
        </authorList>
    </citation>
    <scope>NUCLEOTIDE SEQUENCE [LARGE SCALE GENOMIC DNA]</scope>
    <source>
        <strain evidence="7 8">S4</strain>
    </source>
</reference>
<dbReference type="PRINTS" id="PR00173">
    <property type="entry name" value="EDTRNSPORT"/>
</dbReference>
<protein>
    <recommendedName>
        <fullName evidence="6">Amino acid transporter</fullName>
    </recommendedName>
</protein>
<dbReference type="NCBIfam" id="NF010151">
    <property type="entry name" value="PRK13628.1"/>
    <property type="match status" value="1"/>
</dbReference>
<sequence length="463" mass="50265">MNVKEIISIFHHVNLVIKIIIGLIIGAVLGVFFKDLPIIPLIGDMFVDVLKSVAPILVFTLVISSLTQGNSKLDKRFTLILVLYFISTFLSSLLTVIVDYIYPISVKLAEEYKAENVPTSMQEVIKNLFLNMVGNPVGALRDAEYICILFWAILIGIGAKTIASDTTKKLIEDISNIVLEIINWIIVASPYGILGLVYTSVSTNGISIFTDYGKLIIVLVLCMLITGLIINPIIVAIVLRRNPYPLIFICLKESGITAFFTRSSAANIPINLKLSEKLGLDKEIYSVSIPFGATVNMQGAAITIAVMALAAANTVKIEVSFISATVLLFVATLGACGSSGVANGCLFMIPMACSLLGCSDEVSMQIVGIGFIVAVVQDAFCTALNSSSDVVFTATAEYLKWKKEGKSLPTFLGGKTVVDISKKKSKKSKDNNENENENIVIKIESNTDLLKKVSNIEEKDELW</sequence>
<gene>
    <name evidence="7" type="ORF">BCR32DRAFT_282356</name>
</gene>
<feature type="transmembrane region" description="Helical" evidence="6">
    <location>
        <begin position="12"/>
        <end position="33"/>
    </location>
</feature>
<keyword evidence="4 6" id="KW-1133">Transmembrane helix</keyword>
<name>A0A1Y1WY44_9FUNG</name>
<dbReference type="GO" id="GO:0005886">
    <property type="term" value="C:plasma membrane"/>
    <property type="evidence" value="ECO:0007669"/>
    <property type="project" value="TreeGrafter"/>
</dbReference>
<dbReference type="STRING" id="1754192.A0A1Y1WY44"/>
<keyword evidence="5 6" id="KW-0472">Membrane</keyword>
<feature type="transmembrane region" description="Helical" evidence="6">
    <location>
        <begin position="45"/>
        <end position="67"/>
    </location>
</feature>
<feature type="transmembrane region" description="Helical" evidence="6">
    <location>
        <begin position="143"/>
        <end position="163"/>
    </location>
</feature>
<dbReference type="Pfam" id="PF00375">
    <property type="entry name" value="SDF"/>
    <property type="match status" value="1"/>
</dbReference>
<comment type="subcellular location">
    <subcellularLocation>
        <location evidence="1 6">Membrane</location>
        <topology evidence="1 6">Multi-pass membrane protein</topology>
    </subcellularLocation>
</comment>
<accession>A0A1Y1WY44</accession>
<dbReference type="EMBL" id="MCFG01000213">
    <property type="protein sequence ID" value="ORX78372.1"/>
    <property type="molecule type" value="Genomic_DNA"/>
</dbReference>
<reference evidence="7 8" key="2">
    <citation type="submission" date="2016-08" db="EMBL/GenBank/DDBJ databases">
        <title>Pervasive Adenine N6-methylation of Active Genes in Fungi.</title>
        <authorList>
            <consortium name="DOE Joint Genome Institute"/>
            <person name="Mondo S.J."/>
            <person name="Dannebaum R.O."/>
            <person name="Kuo R.C."/>
            <person name="Labutti K."/>
            <person name="Haridas S."/>
            <person name="Kuo A."/>
            <person name="Salamov A."/>
            <person name="Ahrendt S.R."/>
            <person name="Lipzen A."/>
            <person name="Sullivan W."/>
            <person name="Andreopoulos W.B."/>
            <person name="Clum A."/>
            <person name="Lindquist E."/>
            <person name="Daum C."/>
            <person name="Ramamoorthy G.K."/>
            <person name="Gryganskyi A."/>
            <person name="Culley D."/>
            <person name="Magnuson J.K."/>
            <person name="James T.Y."/>
            <person name="O'Malley M.A."/>
            <person name="Stajich J.E."/>
            <person name="Spatafora J.W."/>
            <person name="Visel A."/>
            <person name="Grigoriev I.V."/>
        </authorList>
    </citation>
    <scope>NUCLEOTIDE SEQUENCE [LARGE SCALE GENOMIC DNA]</scope>
    <source>
        <strain evidence="7 8">S4</strain>
    </source>
</reference>